<dbReference type="GO" id="GO:0004784">
    <property type="term" value="F:superoxide dismutase activity"/>
    <property type="evidence" value="ECO:0007669"/>
    <property type="project" value="UniProtKB-EC"/>
</dbReference>
<dbReference type="PANTHER" id="PTHR43595:SF2">
    <property type="entry name" value="SMALL RIBOSOMAL SUBUNIT PROTEIN MS42"/>
    <property type="match status" value="1"/>
</dbReference>
<evidence type="ECO:0000256" key="1">
    <source>
        <dbReference type="ARBA" id="ARBA00008714"/>
    </source>
</evidence>
<dbReference type="InterPro" id="IPR001189">
    <property type="entry name" value="Mn/Fe_SOD"/>
</dbReference>
<feature type="binding site" evidence="5">
    <location>
        <position position="132"/>
    </location>
    <ligand>
        <name>Mn(2+)</name>
        <dbReference type="ChEBI" id="CHEBI:29035"/>
    </ligand>
</feature>
<gene>
    <name evidence="9" type="ORF">K0B96_14060</name>
</gene>
<dbReference type="Gene3D" id="3.55.40.20">
    <property type="entry name" value="Iron/manganese superoxide dismutase, C-terminal domain"/>
    <property type="match status" value="1"/>
</dbReference>
<dbReference type="PROSITE" id="PS00088">
    <property type="entry name" value="SOD_MN"/>
    <property type="match status" value="1"/>
</dbReference>
<keyword evidence="10" id="KW-1185">Reference proteome</keyword>
<feature type="binding site" evidence="5">
    <location>
        <position position="218"/>
    </location>
    <ligand>
        <name>Mn(2+)</name>
        <dbReference type="ChEBI" id="CHEBI:29035"/>
    </ligand>
</feature>
<dbReference type="InterPro" id="IPR019833">
    <property type="entry name" value="Mn/Fe_SOD_BS"/>
</dbReference>
<dbReference type="PIRSF" id="PIRSF000349">
    <property type="entry name" value="SODismutase"/>
    <property type="match status" value="1"/>
</dbReference>
<dbReference type="InterPro" id="IPR019831">
    <property type="entry name" value="Mn/Fe_SOD_N"/>
</dbReference>
<organism evidence="9 10">
    <name type="scientific">Horticoccus luteus</name>
    <dbReference type="NCBI Taxonomy" id="2862869"/>
    <lineage>
        <taxon>Bacteria</taxon>
        <taxon>Pseudomonadati</taxon>
        <taxon>Verrucomicrobiota</taxon>
        <taxon>Opitutia</taxon>
        <taxon>Opitutales</taxon>
        <taxon>Opitutaceae</taxon>
        <taxon>Horticoccus</taxon>
    </lineage>
</organism>
<feature type="binding site" evidence="5">
    <location>
        <position position="77"/>
    </location>
    <ligand>
        <name>Mn(2+)</name>
        <dbReference type="ChEBI" id="CHEBI:29035"/>
    </ligand>
</feature>
<sequence length="253" mass="27560">MHVSSENRGLSRRDVLKTLGLGAALVALGRGRLRAGGAETGRGAMAGGLTQPFALPPLGFAYDALEPHIDATTMEIHYTKHHQGYVNNANRALEGHAAWQRKTAAEILRELAAAPPQIRTALRNNVGGHVNHTLFWQVITPGGAKSPKGSLRAGIERSFGSVDALQAAFNDAAMKRFGSGWAWLGAEKGKLIVRSTANQDSLLSESVVPLLGLDVWEHAYYIHYQNRRADYVKAFWNVVNWDTVQANFDRAQA</sequence>
<evidence type="ECO:0000256" key="4">
    <source>
        <dbReference type="ARBA" id="ARBA00023002"/>
    </source>
</evidence>
<feature type="binding site" evidence="5">
    <location>
        <position position="214"/>
    </location>
    <ligand>
        <name>Mn(2+)</name>
        <dbReference type="ChEBI" id="CHEBI:29035"/>
    </ligand>
</feature>
<dbReference type="NCBIfam" id="TIGR01409">
    <property type="entry name" value="TAT_signal_seq"/>
    <property type="match status" value="1"/>
</dbReference>
<dbReference type="GO" id="GO:0005737">
    <property type="term" value="C:cytoplasm"/>
    <property type="evidence" value="ECO:0007669"/>
    <property type="project" value="TreeGrafter"/>
</dbReference>
<dbReference type="SUPFAM" id="SSF46609">
    <property type="entry name" value="Fe,Mn superoxide dismutase (SOD), N-terminal domain"/>
    <property type="match status" value="1"/>
</dbReference>
<dbReference type="InterPro" id="IPR019832">
    <property type="entry name" value="Mn/Fe_SOD_C"/>
</dbReference>
<evidence type="ECO:0000313" key="9">
    <source>
        <dbReference type="EMBL" id="QYM80848.1"/>
    </source>
</evidence>
<evidence type="ECO:0000313" key="10">
    <source>
        <dbReference type="Proteomes" id="UP000825051"/>
    </source>
</evidence>
<reference evidence="9" key="1">
    <citation type="submission" date="2021-08" db="EMBL/GenBank/DDBJ databases">
        <title>Genome of a novel bacterium of the phylum Verrucomicrobia, Oleiharenicola sp. KSB-15.</title>
        <authorList>
            <person name="Chung J.-H."/>
            <person name="Ahn J.-H."/>
            <person name="Yoon Y."/>
            <person name="Kim D.-Y."/>
            <person name="An S.-H."/>
            <person name="Park I."/>
            <person name="Yeon J."/>
        </authorList>
    </citation>
    <scope>NUCLEOTIDE SEQUENCE</scope>
    <source>
        <strain evidence="9">KSB-15</strain>
    </source>
</reference>
<accession>A0A8F9TZ26</accession>
<dbReference type="FunFam" id="1.10.287.990:FF:000001">
    <property type="entry name" value="Superoxide dismutase"/>
    <property type="match status" value="1"/>
</dbReference>
<comment type="function">
    <text evidence="6">Destroys radicals which are normally produced within the cells and which are toxic to biological systems.</text>
</comment>
<feature type="domain" description="Manganese/iron superoxide dismutase C-terminal" evidence="8">
    <location>
        <begin position="147"/>
        <end position="246"/>
    </location>
</feature>
<dbReference type="EMBL" id="CP080507">
    <property type="protein sequence ID" value="QYM80848.1"/>
    <property type="molecule type" value="Genomic_DNA"/>
</dbReference>
<dbReference type="GO" id="GO:0030145">
    <property type="term" value="F:manganese ion binding"/>
    <property type="evidence" value="ECO:0007669"/>
    <property type="project" value="UniProtKB-ARBA"/>
</dbReference>
<protein>
    <recommendedName>
        <fullName evidence="2 6">Superoxide dismutase</fullName>
        <ecNumber evidence="2 6">1.15.1.1</ecNumber>
    </recommendedName>
</protein>
<dbReference type="SUPFAM" id="SSF54719">
    <property type="entry name" value="Fe,Mn superoxide dismutase (SOD), C-terminal domain"/>
    <property type="match status" value="1"/>
</dbReference>
<evidence type="ECO:0000259" key="7">
    <source>
        <dbReference type="Pfam" id="PF00081"/>
    </source>
</evidence>
<dbReference type="PANTHER" id="PTHR43595">
    <property type="entry name" value="37S RIBOSOMAL PROTEIN S26, MITOCHONDRIAL"/>
    <property type="match status" value="1"/>
</dbReference>
<evidence type="ECO:0000256" key="5">
    <source>
        <dbReference type="PIRSR" id="PIRSR000349-1"/>
    </source>
</evidence>
<keyword evidence="4 6" id="KW-0560">Oxidoreductase</keyword>
<comment type="similarity">
    <text evidence="1 6">Belongs to the iron/manganese superoxide dismutase family.</text>
</comment>
<evidence type="ECO:0000256" key="3">
    <source>
        <dbReference type="ARBA" id="ARBA00022723"/>
    </source>
</evidence>
<name>A0A8F9TZ26_9BACT</name>
<dbReference type="EC" id="1.15.1.1" evidence="2 6"/>
<dbReference type="AlphaFoldDB" id="A0A8F9TZ26"/>
<feature type="domain" description="Manganese/iron superoxide dismutase N-terminal" evidence="7">
    <location>
        <begin position="53"/>
        <end position="139"/>
    </location>
</feature>
<proteinExistence type="inferred from homology"/>
<dbReference type="InterPro" id="IPR036314">
    <property type="entry name" value="SOD_C_sf"/>
</dbReference>
<dbReference type="InterPro" id="IPR006311">
    <property type="entry name" value="TAT_signal"/>
</dbReference>
<dbReference type="Pfam" id="PF00081">
    <property type="entry name" value="Sod_Fe_N"/>
    <property type="match status" value="1"/>
</dbReference>
<dbReference type="PROSITE" id="PS51318">
    <property type="entry name" value="TAT"/>
    <property type="match status" value="1"/>
</dbReference>
<keyword evidence="3 5" id="KW-0479">Metal-binding</keyword>
<evidence type="ECO:0000256" key="2">
    <source>
        <dbReference type="ARBA" id="ARBA00012682"/>
    </source>
</evidence>
<dbReference type="InterPro" id="IPR036324">
    <property type="entry name" value="Mn/Fe_SOD_N_sf"/>
</dbReference>
<comment type="catalytic activity">
    <reaction evidence="6">
        <text>2 superoxide + 2 H(+) = H2O2 + O2</text>
        <dbReference type="Rhea" id="RHEA:20696"/>
        <dbReference type="ChEBI" id="CHEBI:15378"/>
        <dbReference type="ChEBI" id="CHEBI:15379"/>
        <dbReference type="ChEBI" id="CHEBI:16240"/>
        <dbReference type="ChEBI" id="CHEBI:18421"/>
        <dbReference type="EC" id="1.15.1.1"/>
    </reaction>
</comment>
<evidence type="ECO:0000259" key="8">
    <source>
        <dbReference type="Pfam" id="PF02777"/>
    </source>
</evidence>
<dbReference type="InterPro" id="IPR019546">
    <property type="entry name" value="TAT_signal_bac_arc"/>
</dbReference>
<dbReference type="Pfam" id="PF02777">
    <property type="entry name" value="Sod_Fe_C"/>
    <property type="match status" value="1"/>
</dbReference>
<dbReference type="KEGG" id="ole:K0B96_14060"/>
<dbReference type="Proteomes" id="UP000825051">
    <property type="component" value="Chromosome"/>
</dbReference>
<dbReference type="FunFam" id="3.55.40.20:FF:000001">
    <property type="entry name" value="Superoxide dismutase"/>
    <property type="match status" value="1"/>
</dbReference>
<dbReference type="PRINTS" id="PR01703">
    <property type="entry name" value="MNSODISMTASE"/>
</dbReference>
<evidence type="ECO:0000256" key="6">
    <source>
        <dbReference type="RuleBase" id="RU000414"/>
    </source>
</evidence>
<dbReference type="Gene3D" id="1.10.287.990">
    <property type="entry name" value="Fe,Mn superoxide dismutase (SOD) domain"/>
    <property type="match status" value="1"/>
</dbReference>